<sequence>MNGPRILFFGTPHYARIILLRLLQDPTWEVRVVTKPDVPQGRRLQMTPSPVAQAAKEAGVQIDKPAVLKEFRQAWEDFAPDLIITAAYGKILRPWLLELPRRGAFNLHASILPRWRGPNPIAWAIRAGDRVTGVTLMAMDEGVDTGPVVGMSEVTIGDNATTGSLTQELAKAAGELLVQSLGQLMDNTAVRTPQPEAGITYAPKFDPHDARIDWTRPAIEIHRLVRSMTPDPGAYTVCCQTRIKITECAYDEGEQMRGRARLYGNAWKIGTGNGVLTVTKIRPAGRKDMTPGDFIRGQHISGEVVCE</sequence>
<reference evidence="8 9" key="1">
    <citation type="journal article" date="2019" name="Sci. Rep.">
        <title>Sulfobacillus thermotolerans: new insights into resistance and metabolic capacities of acidophilic chemolithotrophs.</title>
        <authorList>
            <person name="Panyushkina A.E."/>
            <person name="Babenko V.V."/>
            <person name="Nikitina A.S."/>
            <person name="Selezneva O.V."/>
            <person name="Tsaplina I.A."/>
            <person name="Letarova M.A."/>
            <person name="Kostryukova E.S."/>
            <person name="Letarov A.V."/>
        </authorList>
    </citation>
    <scope>NUCLEOTIDE SEQUENCE [LARGE SCALE GENOMIC DNA]</scope>
    <source>
        <strain evidence="8 9">Kr1</strain>
    </source>
</reference>
<dbReference type="SUPFAM" id="SSF53328">
    <property type="entry name" value="Formyltransferase"/>
    <property type="match status" value="1"/>
</dbReference>
<evidence type="ECO:0000256" key="2">
    <source>
        <dbReference type="ARBA" id="ARBA00012261"/>
    </source>
</evidence>
<evidence type="ECO:0000256" key="1">
    <source>
        <dbReference type="ARBA" id="ARBA00010699"/>
    </source>
</evidence>
<evidence type="ECO:0000259" key="6">
    <source>
        <dbReference type="Pfam" id="PF00551"/>
    </source>
</evidence>
<protein>
    <recommendedName>
        <fullName evidence="2 5">Methionyl-tRNA formyltransferase</fullName>
        <ecNumber evidence="2 5">2.1.2.9</ecNumber>
    </recommendedName>
</protein>
<dbReference type="InterPro" id="IPR002376">
    <property type="entry name" value="Formyl_transf_N"/>
</dbReference>
<dbReference type="InterPro" id="IPR011034">
    <property type="entry name" value="Formyl_transferase-like_C_sf"/>
</dbReference>
<comment type="similarity">
    <text evidence="1 5">Belongs to the Fmt family.</text>
</comment>
<dbReference type="CDD" id="cd08646">
    <property type="entry name" value="FMT_core_Met-tRNA-FMT_N"/>
    <property type="match status" value="1"/>
</dbReference>
<dbReference type="InterPro" id="IPR005794">
    <property type="entry name" value="Fmt"/>
</dbReference>
<feature type="domain" description="Formyl transferase N-terminal" evidence="6">
    <location>
        <begin position="5"/>
        <end position="180"/>
    </location>
</feature>
<dbReference type="Proteomes" id="UP000325292">
    <property type="component" value="Chromosome"/>
</dbReference>
<comment type="catalytic activity">
    <reaction evidence="5">
        <text>L-methionyl-tRNA(fMet) + (6R)-10-formyltetrahydrofolate = N-formyl-L-methionyl-tRNA(fMet) + (6S)-5,6,7,8-tetrahydrofolate + H(+)</text>
        <dbReference type="Rhea" id="RHEA:24380"/>
        <dbReference type="Rhea" id="RHEA-COMP:9952"/>
        <dbReference type="Rhea" id="RHEA-COMP:9953"/>
        <dbReference type="ChEBI" id="CHEBI:15378"/>
        <dbReference type="ChEBI" id="CHEBI:57453"/>
        <dbReference type="ChEBI" id="CHEBI:78530"/>
        <dbReference type="ChEBI" id="CHEBI:78844"/>
        <dbReference type="ChEBI" id="CHEBI:195366"/>
        <dbReference type="EC" id="2.1.2.9"/>
    </reaction>
</comment>
<feature type="binding site" evidence="5">
    <location>
        <begin position="110"/>
        <end position="113"/>
    </location>
    <ligand>
        <name>(6S)-5,6,7,8-tetrahydrofolate</name>
        <dbReference type="ChEBI" id="CHEBI:57453"/>
    </ligand>
</feature>
<dbReference type="PANTHER" id="PTHR11138">
    <property type="entry name" value="METHIONYL-TRNA FORMYLTRANSFERASE"/>
    <property type="match status" value="1"/>
</dbReference>
<dbReference type="PANTHER" id="PTHR11138:SF5">
    <property type="entry name" value="METHIONYL-TRNA FORMYLTRANSFERASE, MITOCHONDRIAL"/>
    <property type="match status" value="1"/>
</dbReference>
<dbReference type="InterPro" id="IPR044135">
    <property type="entry name" value="Met-tRNA-FMT_C"/>
</dbReference>
<dbReference type="HAMAP" id="MF_00182">
    <property type="entry name" value="Formyl_trans"/>
    <property type="match status" value="1"/>
</dbReference>
<dbReference type="Gene3D" id="3.40.50.12230">
    <property type="match status" value="1"/>
</dbReference>
<dbReference type="InterPro" id="IPR041711">
    <property type="entry name" value="Met-tRNA-FMT_N"/>
</dbReference>
<dbReference type="Pfam" id="PF00551">
    <property type="entry name" value="Formyl_trans_N"/>
    <property type="match status" value="1"/>
</dbReference>
<dbReference type="InterPro" id="IPR005793">
    <property type="entry name" value="Formyl_trans_C"/>
</dbReference>
<accession>A0ABN5H4Q9</accession>
<evidence type="ECO:0000256" key="5">
    <source>
        <dbReference type="HAMAP-Rule" id="MF_00182"/>
    </source>
</evidence>
<evidence type="ECO:0000259" key="7">
    <source>
        <dbReference type="Pfam" id="PF02911"/>
    </source>
</evidence>
<dbReference type="CDD" id="cd08704">
    <property type="entry name" value="Met_tRNA_FMT_C"/>
    <property type="match status" value="1"/>
</dbReference>
<dbReference type="InterPro" id="IPR036477">
    <property type="entry name" value="Formyl_transf_N_sf"/>
</dbReference>
<keyword evidence="3 5" id="KW-0808">Transferase</keyword>
<feature type="domain" description="Formyl transferase C-terminal" evidence="7">
    <location>
        <begin position="206"/>
        <end position="298"/>
    </location>
</feature>
<keyword evidence="4 5" id="KW-0648">Protein biosynthesis</keyword>
<proteinExistence type="inferred from homology"/>
<evidence type="ECO:0000256" key="4">
    <source>
        <dbReference type="ARBA" id="ARBA00022917"/>
    </source>
</evidence>
<dbReference type="Pfam" id="PF02911">
    <property type="entry name" value="Formyl_trans_C"/>
    <property type="match status" value="1"/>
</dbReference>
<name>A0ABN5H4Q9_9FIRM</name>
<keyword evidence="9" id="KW-1185">Reference proteome</keyword>
<dbReference type="EC" id="2.1.2.9" evidence="2 5"/>
<dbReference type="NCBIfam" id="TIGR00460">
    <property type="entry name" value="fmt"/>
    <property type="match status" value="1"/>
</dbReference>
<organism evidence="8 9">
    <name type="scientific">Sulfobacillus thermotolerans</name>
    <dbReference type="NCBI Taxonomy" id="338644"/>
    <lineage>
        <taxon>Bacteria</taxon>
        <taxon>Bacillati</taxon>
        <taxon>Bacillota</taxon>
        <taxon>Clostridia</taxon>
        <taxon>Eubacteriales</taxon>
        <taxon>Clostridiales Family XVII. Incertae Sedis</taxon>
        <taxon>Sulfobacillus</taxon>
    </lineage>
</organism>
<dbReference type="EMBL" id="CP019454">
    <property type="protein sequence ID" value="AUW94473.1"/>
    <property type="molecule type" value="Genomic_DNA"/>
</dbReference>
<evidence type="ECO:0000313" key="8">
    <source>
        <dbReference type="EMBL" id="AUW94473.1"/>
    </source>
</evidence>
<evidence type="ECO:0000256" key="3">
    <source>
        <dbReference type="ARBA" id="ARBA00022679"/>
    </source>
</evidence>
<comment type="function">
    <text evidence="5">Attaches a formyl group to the free amino group of methionyl-tRNA(fMet). The formyl group appears to play a dual role in the initiator identity of N-formylmethionyl-tRNA by promoting its recognition by IF2 and preventing the misappropriation of this tRNA by the elongation apparatus.</text>
</comment>
<dbReference type="SUPFAM" id="SSF50486">
    <property type="entry name" value="FMT C-terminal domain-like"/>
    <property type="match status" value="1"/>
</dbReference>
<gene>
    <name evidence="5" type="primary">fmt</name>
    <name evidence="8" type="ORF">BXT84_11405</name>
</gene>
<evidence type="ECO:0000313" key="9">
    <source>
        <dbReference type="Proteomes" id="UP000325292"/>
    </source>
</evidence>